<dbReference type="EMBL" id="CP042430">
    <property type="protein sequence ID" value="QEC48198.1"/>
    <property type="molecule type" value="Genomic_DNA"/>
</dbReference>
<dbReference type="KEGG" id="bsol:FSW04_11905"/>
<dbReference type="InterPro" id="IPR013341">
    <property type="entry name" value="Mandelate_racemase_N_dom"/>
</dbReference>
<dbReference type="SUPFAM" id="SSF54826">
    <property type="entry name" value="Enolase N-terminal domain-like"/>
    <property type="match status" value="1"/>
</dbReference>
<dbReference type="Gene3D" id="3.30.390.10">
    <property type="entry name" value="Enolase-like, N-terminal domain"/>
    <property type="match status" value="1"/>
</dbReference>
<dbReference type="InterPro" id="IPR046945">
    <property type="entry name" value="RHMD-like"/>
</dbReference>
<dbReference type="PANTHER" id="PTHR13794">
    <property type="entry name" value="ENOLASE SUPERFAMILY, MANDELATE RACEMASE"/>
    <property type="match status" value="1"/>
</dbReference>
<name>A0A5B8U5T3_9ACTN</name>
<dbReference type="SUPFAM" id="SSF51604">
    <property type="entry name" value="Enolase C-terminal domain-like"/>
    <property type="match status" value="1"/>
</dbReference>
<reference evidence="5 6" key="1">
    <citation type="journal article" date="2018" name="J. Microbiol.">
        <title>Baekduia soli gen. nov., sp. nov., a novel bacterium isolated from the soil of Baekdu Mountain and proposal of a novel family name, Baekduiaceae fam. nov.</title>
        <authorList>
            <person name="An D.S."/>
            <person name="Siddiqi M.Z."/>
            <person name="Kim K.H."/>
            <person name="Yu H.S."/>
            <person name="Im W.T."/>
        </authorList>
    </citation>
    <scope>NUCLEOTIDE SEQUENCE [LARGE SCALE GENOMIC DNA]</scope>
    <source>
        <strain evidence="5 6">BR7-21</strain>
    </source>
</reference>
<keyword evidence="3" id="KW-0460">Magnesium</keyword>
<comment type="cofactor">
    <cofactor evidence="1">
        <name>Mg(2+)</name>
        <dbReference type="ChEBI" id="CHEBI:18420"/>
    </cofactor>
</comment>
<feature type="domain" description="Mandelate racemase/muconate lactonizing enzyme C-terminal" evidence="4">
    <location>
        <begin position="150"/>
        <end position="247"/>
    </location>
</feature>
<gene>
    <name evidence="5" type="ORF">FSW04_11905</name>
</gene>
<evidence type="ECO:0000256" key="1">
    <source>
        <dbReference type="ARBA" id="ARBA00001946"/>
    </source>
</evidence>
<evidence type="ECO:0000313" key="6">
    <source>
        <dbReference type="Proteomes" id="UP000321805"/>
    </source>
</evidence>
<dbReference type="AlphaFoldDB" id="A0A5B8U5T3"/>
<evidence type="ECO:0000313" key="5">
    <source>
        <dbReference type="EMBL" id="QEC48198.1"/>
    </source>
</evidence>
<keyword evidence="6" id="KW-1185">Reference proteome</keyword>
<keyword evidence="2" id="KW-0479">Metal-binding</keyword>
<dbReference type="GO" id="GO:0000287">
    <property type="term" value="F:magnesium ion binding"/>
    <property type="evidence" value="ECO:0007669"/>
    <property type="project" value="TreeGrafter"/>
</dbReference>
<dbReference type="GO" id="GO:0016052">
    <property type="term" value="P:carbohydrate catabolic process"/>
    <property type="evidence" value="ECO:0007669"/>
    <property type="project" value="TreeGrafter"/>
</dbReference>
<evidence type="ECO:0000256" key="2">
    <source>
        <dbReference type="ARBA" id="ARBA00022723"/>
    </source>
</evidence>
<protein>
    <submittedName>
        <fullName evidence="5">Mandelate racemase</fullName>
    </submittedName>
</protein>
<organism evidence="5 6">
    <name type="scientific">Baekduia soli</name>
    <dbReference type="NCBI Taxonomy" id="496014"/>
    <lineage>
        <taxon>Bacteria</taxon>
        <taxon>Bacillati</taxon>
        <taxon>Actinomycetota</taxon>
        <taxon>Thermoleophilia</taxon>
        <taxon>Solirubrobacterales</taxon>
        <taxon>Baekduiaceae</taxon>
        <taxon>Baekduia</taxon>
    </lineage>
</organism>
<dbReference type="InterPro" id="IPR013342">
    <property type="entry name" value="Mandelate_racemase_C"/>
</dbReference>
<dbReference type="SFLD" id="SFLDG00179">
    <property type="entry name" value="mandelate_racemase"/>
    <property type="match status" value="1"/>
</dbReference>
<dbReference type="InterPro" id="IPR029065">
    <property type="entry name" value="Enolase_C-like"/>
</dbReference>
<dbReference type="SMART" id="SM00922">
    <property type="entry name" value="MR_MLE"/>
    <property type="match status" value="1"/>
</dbReference>
<dbReference type="RefSeq" id="WP_146919471.1">
    <property type="nucleotide sequence ID" value="NZ_CP042430.1"/>
</dbReference>
<evidence type="ECO:0000256" key="3">
    <source>
        <dbReference type="ARBA" id="ARBA00022842"/>
    </source>
</evidence>
<evidence type="ECO:0000259" key="4">
    <source>
        <dbReference type="SMART" id="SM00922"/>
    </source>
</evidence>
<dbReference type="OrthoDB" id="9796450at2"/>
<dbReference type="Pfam" id="PF02746">
    <property type="entry name" value="MR_MLE_N"/>
    <property type="match status" value="1"/>
</dbReference>
<dbReference type="Gene3D" id="3.20.20.120">
    <property type="entry name" value="Enolase-like C-terminal domain"/>
    <property type="match status" value="1"/>
</dbReference>
<sequence>MTVTVHPTLRSLTATAVSVPMRRPLGTSAQRIDTASLALVDLQTEEGITGRAYAFCYLPSIALALVPIVAELSATLAGAPVAPLELARRVGRHLKLPGITGPLAMVASAVDTAAWDAFAQAAGVPLAAVLGAQARPIPAYNSTGLGLMTADQARVEAVALTEGGFTAVKLRLGRPTAREDLAVVRAVRDALPDEVHLMVDFNQALSFAEGMRRCVMLDGEGVYWIEEPIRHDDYRHLALIAQATATPIQIGENFTGTAPMVAALEAGATDYVMPDLDRIGGVTGWQQAAGLAAAHDREVSSHLFPEVSAHLLCATPGGHWLEYVDWAEPVLEQPLEIADGLAIPSTEPGNGLRWDRAAVVHHRLG</sequence>
<dbReference type="InterPro" id="IPR029017">
    <property type="entry name" value="Enolase-like_N"/>
</dbReference>
<dbReference type="Pfam" id="PF13378">
    <property type="entry name" value="MR_MLE_C"/>
    <property type="match status" value="1"/>
</dbReference>
<dbReference type="InterPro" id="IPR036849">
    <property type="entry name" value="Enolase-like_C_sf"/>
</dbReference>
<dbReference type="SFLD" id="SFLDS00001">
    <property type="entry name" value="Enolase"/>
    <property type="match status" value="1"/>
</dbReference>
<proteinExistence type="predicted"/>
<dbReference type="Proteomes" id="UP000321805">
    <property type="component" value="Chromosome"/>
</dbReference>
<dbReference type="PANTHER" id="PTHR13794:SF58">
    <property type="entry name" value="MITOCHONDRIAL ENOLASE SUPERFAMILY MEMBER 1"/>
    <property type="match status" value="1"/>
</dbReference>
<dbReference type="GO" id="GO:0016836">
    <property type="term" value="F:hydro-lyase activity"/>
    <property type="evidence" value="ECO:0007669"/>
    <property type="project" value="TreeGrafter"/>
</dbReference>
<accession>A0A5B8U5T3</accession>